<keyword evidence="7" id="KW-0808">Transferase</keyword>
<dbReference type="NCBIfam" id="TIGR04265">
    <property type="entry name" value="bac_cardiolipin"/>
    <property type="match status" value="1"/>
</dbReference>
<dbReference type="GO" id="GO:0008808">
    <property type="term" value="F:cardiolipin synthase activity"/>
    <property type="evidence" value="ECO:0007669"/>
    <property type="project" value="UniProtKB-UniRule"/>
</dbReference>
<evidence type="ECO:0000256" key="12">
    <source>
        <dbReference type="ARBA" id="ARBA00023136"/>
    </source>
</evidence>
<keyword evidence="10 16" id="KW-1133">Transmembrane helix</keyword>
<name>A0AAJ1U616_9RHOB</name>
<dbReference type="PANTHER" id="PTHR21248:SF22">
    <property type="entry name" value="PHOSPHOLIPASE D"/>
    <property type="match status" value="1"/>
</dbReference>
<feature type="transmembrane region" description="Helical" evidence="16">
    <location>
        <begin position="35"/>
        <end position="55"/>
    </location>
</feature>
<dbReference type="SMART" id="SM00155">
    <property type="entry name" value="PLDc"/>
    <property type="match status" value="2"/>
</dbReference>
<evidence type="ECO:0000256" key="9">
    <source>
        <dbReference type="ARBA" id="ARBA00022737"/>
    </source>
</evidence>
<keyword evidence="11" id="KW-0443">Lipid metabolism</keyword>
<evidence type="ECO:0000256" key="1">
    <source>
        <dbReference type="ARBA" id="ARBA00003145"/>
    </source>
</evidence>
<evidence type="ECO:0000256" key="8">
    <source>
        <dbReference type="ARBA" id="ARBA00022692"/>
    </source>
</evidence>
<evidence type="ECO:0000259" key="17">
    <source>
        <dbReference type="PROSITE" id="PS50035"/>
    </source>
</evidence>
<dbReference type="InterPro" id="IPR001736">
    <property type="entry name" value="PLipase_D/transphosphatidylase"/>
</dbReference>
<dbReference type="RefSeq" id="WP_317625365.1">
    <property type="nucleotide sequence ID" value="NZ_JANFFA010000001.1"/>
</dbReference>
<dbReference type="InterPro" id="IPR022924">
    <property type="entry name" value="Cardiolipin_synthase"/>
</dbReference>
<keyword evidence="13" id="KW-0594">Phospholipid biosynthesis</keyword>
<gene>
    <name evidence="18" type="primary">cls</name>
    <name evidence="18" type="ORF">NOI20_06655</name>
</gene>
<dbReference type="PROSITE" id="PS50035">
    <property type="entry name" value="PLD"/>
    <property type="match status" value="2"/>
</dbReference>
<dbReference type="InterPro" id="IPR025202">
    <property type="entry name" value="PLD-like_dom"/>
</dbReference>
<dbReference type="GO" id="GO:0005576">
    <property type="term" value="C:extracellular region"/>
    <property type="evidence" value="ECO:0007669"/>
    <property type="project" value="UniProtKB-SubCell"/>
</dbReference>
<comment type="function">
    <text evidence="1">Could be a virulence factor.</text>
</comment>
<evidence type="ECO:0000313" key="18">
    <source>
        <dbReference type="EMBL" id="MDQ2093785.1"/>
    </source>
</evidence>
<comment type="subcellular location">
    <subcellularLocation>
        <location evidence="3">Cell membrane</location>
        <topology evidence="3">Multi-pass membrane protein</topology>
    </subcellularLocation>
    <subcellularLocation>
        <location evidence="2">Secreted</location>
    </subcellularLocation>
</comment>
<organism evidence="18 19">
    <name type="scientific">Rhodalgimonas zhirmunskyi</name>
    <dbReference type="NCBI Taxonomy" id="2964767"/>
    <lineage>
        <taxon>Bacteria</taxon>
        <taxon>Pseudomonadati</taxon>
        <taxon>Pseudomonadota</taxon>
        <taxon>Alphaproteobacteria</taxon>
        <taxon>Rhodobacterales</taxon>
        <taxon>Roseobacteraceae</taxon>
        <taxon>Rhodalgimonas</taxon>
    </lineage>
</organism>
<dbReference type="SUPFAM" id="SSF56024">
    <property type="entry name" value="Phospholipase D/nuclease"/>
    <property type="match status" value="2"/>
</dbReference>
<evidence type="ECO:0000256" key="2">
    <source>
        <dbReference type="ARBA" id="ARBA00004613"/>
    </source>
</evidence>
<keyword evidence="14" id="KW-1208">Phospholipid metabolism</keyword>
<accession>A0AAJ1U616</accession>
<protein>
    <recommendedName>
        <fullName evidence="15">Cardiolipin synthase</fullName>
        <ecNumber evidence="15">2.7.8.-</ecNumber>
    </recommendedName>
</protein>
<evidence type="ECO:0000256" key="4">
    <source>
        <dbReference type="ARBA" id="ARBA00022475"/>
    </source>
</evidence>
<evidence type="ECO:0000256" key="13">
    <source>
        <dbReference type="ARBA" id="ARBA00023209"/>
    </source>
</evidence>
<sequence length="482" mass="53648">MAYFVLLSSLLHFGLIIAATVRILLRETISGPGRLAWFVVVATLPYVGFVLYVLVGETFLKKSLRARHKVLAREAALRGRKYLEEMPGPDPLTTMPPDDRQPFRYGMSVNGFAPLGGNHAALYSTAKGIEQALIEAIDHAKDTVSLLTYIWLEDDFGTEVARALIRASQRGVVVRGMADHVGSRKLIRSKLWSEMAASGVQLRIAMPLESFYGFPIVTRPDLRNHRKILVIDGENAFVGSRNIADPEFAPKRRFGPWIDVMLRLEGPVVNQVNLLFASDWCLYGDGTLEEFPLRATPRKNGFSAQFRATGPLAARDSSSQMFCTLIERAHHTLIITTPYLVPDIPVLHALKSAARRGVDVRLIVPHRNDSWIVKGASKGFYHPLLSAGVRIFEHGPGLLHSKTLTIDGELGFVGSSNLDMRSFDLNFEADLLFRDHPLAVQIGELQAHYLAQAREVEFSDVLEWSAARRGWYNVMATLGPIL</sequence>
<keyword evidence="5" id="KW-0444">Lipid biosynthesis</keyword>
<dbReference type="GO" id="GO:0005886">
    <property type="term" value="C:plasma membrane"/>
    <property type="evidence" value="ECO:0007669"/>
    <property type="project" value="UniProtKB-SubCell"/>
</dbReference>
<dbReference type="InterPro" id="IPR027379">
    <property type="entry name" value="CLS_N"/>
</dbReference>
<reference evidence="18" key="1">
    <citation type="submission" date="2022-07" db="EMBL/GenBank/DDBJ databases">
        <authorList>
            <person name="Otstavnykh N."/>
            <person name="Isaeva M."/>
            <person name="Bystritskaya E."/>
        </authorList>
    </citation>
    <scope>NUCLEOTIDE SEQUENCE</scope>
    <source>
        <strain evidence="18">10Alg 79</strain>
    </source>
</reference>
<dbReference type="Gene3D" id="3.30.870.10">
    <property type="entry name" value="Endonuclease Chain A"/>
    <property type="match status" value="2"/>
</dbReference>
<dbReference type="Proteomes" id="UP001227162">
    <property type="component" value="Unassembled WGS sequence"/>
</dbReference>
<evidence type="ECO:0000256" key="16">
    <source>
        <dbReference type="SAM" id="Phobius"/>
    </source>
</evidence>
<comment type="caution">
    <text evidence="18">The sequence shown here is derived from an EMBL/GenBank/DDBJ whole genome shotgun (WGS) entry which is preliminary data.</text>
</comment>
<feature type="domain" description="PLD phosphodiesterase" evidence="17">
    <location>
        <begin position="395"/>
        <end position="422"/>
    </location>
</feature>
<dbReference type="Pfam" id="PF13091">
    <property type="entry name" value="PLDc_2"/>
    <property type="match status" value="2"/>
</dbReference>
<evidence type="ECO:0000256" key="6">
    <source>
        <dbReference type="ARBA" id="ARBA00022525"/>
    </source>
</evidence>
<dbReference type="PANTHER" id="PTHR21248">
    <property type="entry name" value="CARDIOLIPIN SYNTHASE"/>
    <property type="match status" value="1"/>
</dbReference>
<evidence type="ECO:0000256" key="3">
    <source>
        <dbReference type="ARBA" id="ARBA00004651"/>
    </source>
</evidence>
<keyword evidence="8 16" id="KW-0812">Transmembrane</keyword>
<evidence type="ECO:0000256" key="15">
    <source>
        <dbReference type="NCBIfam" id="TIGR04265"/>
    </source>
</evidence>
<evidence type="ECO:0000256" key="11">
    <source>
        <dbReference type="ARBA" id="ARBA00023098"/>
    </source>
</evidence>
<reference evidence="18" key="2">
    <citation type="submission" date="2023-04" db="EMBL/GenBank/DDBJ databases">
        <title>'Rhodoalgimonas zhirmunskyi' gen. nov., isolated from a red alga.</title>
        <authorList>
            <person name="Nedashkovskaya O.I."/>
            <person name="Otstavnykh N.Y."/>
            <person name="Bystritskaya E.P."/>
            <person name="Balabanova L.A."/>
            <person name="Isaeva M.P."/>
        </authorList>
    </citation>
    <scope>NUCLEOTIDE SEQUENCE</scope>
    <source>
        <strain evidence="18">10Alg 79</strain>
    </source>
</reference>
<dbReference type="Pfam" id="PF13396">
    <property type="entry name" value="PLDc_N"/>
    <property type="match status" value="1"/>
</dbReference>
<dbReference type="GO" id="GO:0032049">
    <property type="term" value="P:cardiolipin biosynthetic process"/>
    <property type="evidence" value="ECO:0007669"/>
    <property type="project" value="UniProtKB-UniRule"/>
</dbReference>
<keyword evidence="9" id="KW-0677">Repeat</keyword>
<feature type="domain" description="PLD phosphodiesterase" evidence="17">
    <location>
        <begin position="220"/>
        <end position="247"/>
    </location>
</feature>
<proteinExistence type="predicted"/>
<keyword evidence="19" id="KW-1185">Reference proteome</keyword>
<dbReference type="EC" id="2.7.8.-" evidence="15"/>
<keyword evidence="6" id="KW-0964">Secreted</keyword>
<evidence type="ECO:0000313" key="19">
    <source>
        <dbReference type="Proteomes" id="UP001227162"/>
    </source>
</evidence>
<keyword evidence="12 16" id="KW-0472">Membrane</keyword>
<keyword evidence="4" id="KW-1003">Cell membrane</keyword>
<evidence type="ECO:0000256" key="7">
    <source>
        <dbReference type="ARBA" id="ARBA00022679"/>
    </source>
</evidence>
<evidence type="ECO:0000256" key="14">
    <source>
        <dbReference type="ARBA" id="ARBA00023264"/>
    </source>
</evidence>
<evidence type="ECO:0000256" key="5">
    <source>
        <dbReference type="ARBA" id="ARBA00022516"/>
    </source>
</evidence>
<dbReference type="AlphaFoldDB" id="A0AAJ1U616"/>
<dbReference type="EMBL" id="JANFFA010000001">
    <property type="protein sequence ID" value="MDQ2093785.1"/>
    <property type="molecule type" value="Genomic_DNA"/>
</dbReference>
<evidence type="ECO:0000256" key="10">
    <source>
        <dbReference type="ARBA" id="ARBA00022989"/>
    </source>
</evidence>